<evidence type="ECO:0000313" key="1">
    <source>
        <dbReference type="EMBL" id="KAK7361256.1"/>
    </source>
</evidence>
<protein>
    <submittedName>
        <fullName evidence="1">Uncharacterized protein</fullName>
    </submittedName>
</protein>
<dbReference type="EMBL" id="JAYMYQ010000001">
    <property type="protein sequence ID" value="KAK7361256.1"/>
    <property type="molecule type" value="Genomic_DNA"/>
</dbReference>
<evidence type="ECO:0000313" key="2">
    <source>
        <dbReference type="Proteomes" id="UP001367508"/>
    </source>
</evidence>
<reference evidence="1 2" key="1">
    <citation type="submission" date="2024-01" db="EMBL/GenBank/DDBJ databases">
        <title>The genomes of 5 underutilized Papilionoideae crops provide insights into root nodulation and disease resistanc.</title>
        <authorList>
            <person name="Jiang F."/>
        </authorList>
    </citation>
    <scope>NUCLEOTIDE SEQUENCE [LARGE SCALE GENOMIC DNA]</scope>
    <source>
        <strain evidence="1">LVBAO_FW01</strain>
        <tissue evidence="1">Leaves</tissue>
    </source>
</reference>
<dbReference type="AlphaFoldDB" id="A0AAN9MWH8"/>
<name>A0AAN9MWH8_CANGL</name>
<comment type="caution">
    <text evidence="1">The sequence shown here is derived from an EMBL/GenBank/DDBJ whole genome shotgun (WGS) entry which is preliminary data.</text>
</comment>
<organism evidence="1 2">
    <name type="scientific">Canavalia gladiata</name>
    <name type="common">Sword bean</name>
    <name type="synonym">Dolichos gladiatus</name>
    <dbReference type="NCBI Taxonomy" id="3824"/>
    <lineage>
        <taxon>Eukaryota</taxon>
        <taxon>Viridiplantae</taxon>
        <taxon>Streptophyta</taxon>
        <taxon>Embryophyta</taxon>
        <taxon>Tracheophyta</taxon>
        <taxon>Spermatophyta</taxon>
        <taxon>Magnoliopsida</taxon>
        <taxon>eudicotyledons</taxon>
        <taxon>Gunneridae</taxon>
        <taxon>Pentapetalae</taxon>
        <taxon>rosids</taxon>
        <taxon>fabids</taxon>
        <taxon>Fabales</taxon>
        <taxon>Fabaceae</taxon>
        <taxon>Papilionoideae</taxon>
        <taxon>50 kb inversion clade</taxon>
        <taxon>NPAAA clade</taxon>
        <taxon>indigoferoid/millettioid clade</taxon>
        <taxon>Phaseoleae</taxon>
        <taxon>Canavalia</taxon>
    </lineage>
</organism>
<keyword evidence="2" id="KW-1185">Reference proteome</keyword>
<sequence length="67" mass="7332">MVSHILDTGHLNLGVLISVSHSILTAKAHTPETRALYAAFEMKLSLLFLISDGSDQMFRSSLSLTPF</sequence>
<accession>A0AAN9MWH8</accession>
<dbReference type="Proteomes" id="UP001367508">
    <property type="component" value="Unassembled WGS sequence"/>
</dbReference>
<proteinExistence type="predicted"/>
<gene>
    <name evidence="1" type="ORF">VNO77_03304</name>
</gene>